<evidence type="ECO:0000313" key="1">
    <source>
        <dbReference type="EMBL" id="KAJ8352740.1"/>
    </source>
</evidence>
<keyword evidence="2" id="KW-1185">Reference proteome</keyword>
<evidence type="ECO:0000313" key="2">
    <source>
        <dbReference type="Proteomes" id="UP001152622"/>
    </source>
</evidence>
<name>A0A9Q1F802_SYNKA</name>
<dbReference type="Proteomes" id="UP001152622">
    <property type="component" value="Chromosome 8"/>
</dbReference>
<proteinExistence type="predicted"/>
<reference evidence="1" key="1">
    <citation type="journal article" date="2023" name="Science">
        <title>Genome structures resolve the early diversification of teleost fishes.</title>
        <authorList>
            <person name="Parey E."/>
            <person name="Louis A."/>
            <person name="Montfort J."/>
            <person name="Bouchez O."/>
            <person name="Roques C."/>
            <person name="Iampietro C."/>
            <person name="Lluch J."/>
            <person name="Castinel A."/>
            <person name="Donnadieu C."/>
            <person name="Desvignes T."/>
            <person name="Floi Bucao C."/>
            <person name="Jouanno E."/>
            <person name="Wen M."/>
            <person name="Mejri S."/>
            <person name="Dirks R."/>
            <person name="Jansen H."/>
            <person name="Henkel C."/>
            <person name="Chen W.J."/>
            <person name="Zahm M."/>
            <person name="Cabau C."/>
            <person name="Klopp C."/>
            <person name="Thompson A.W."/>
            <person name="Robinson-Rechavi M."/>
            <person name="Braasch I."/>
            <person name="Lecointre G."/>
            <person name="Bobe J."/>
            <person name="Postlethwait J.H."/>
            <person name="Berthelot C."/>
            <person name="Roest Crollius H."/>
            <person name="Guiguen Y."/>
        </authorList>
    </citation>
    <scope>NUCLEOTIDE SEQUENCE</scope>
    <source>
        <strain evidence="1">WJC10195</strain>
    </source>
</reference>
<gene>
    <name evidence="1" type="ORF">SKAU_G00242160</name>
</gene>
<accession>A0A9Q1F802</accession>
<dbReference type="EMBL" id="JAINUF010000008">
    <property type="protein sequence ID" value="KAJ8352740.1"/>
    <property type="molecule type" value="Genomic_DNA"/>
</dbReference>
<dbReference type="AlphaFoldDB" id="A0A9Q1F802"/>
<protein>
    <submittedName>
        <fullName evidence="1">Uncharacterized protein</fullName>
    </submittedName>
</protein>
<organism evidence="1 2">
    <name type="scientific">Synaphobranchus kaupii</name>
    <name type="common">Kaup's arrowtooth eel</name>
    <dbReference type="NCBI Taxonomy" id="118154"/>
    <lineage>
        <taxon>Eukaryota</taxon>
        <taxon>Metazoa</taxon>
        <taxon>Chordata</taxon>
        <taxon>Craniata</taxon>
        <taxon>Vertebrata</taxon>
        <taxon>Euteleostomi</taxon>
        <taxon>Actinopterygii</taxon>
        <taxon>Neopterygii</taxon>
        <taxon>Teleostei</taxon>
        <taxon>Anguilliformes</taxon>
        <taxon>Synaphobranchidae</taxon>
        <taxon>Synaphobranchus</taxon>
    </lineage>
</organism>
<comment type="caution">
    <text evidence="1">The sequence shown here is derived from an EMBL/GenBank/DDBJ whole genome shotgun (WGS) entry which is preliminary data.</text>
</comment>
<sequence>MPGTIETEVWRLLQYCPPGDVESRKSPFISAAQEEEEEHKASSAFTSASKACVQGYNHSQHRRVSGSLAGNTEAVM</sequence>